<dbReference type="AlphaFoldDB" id="A0A3B0YX23"/>
<name>A0A3B0YX23_9ZZZZ</name>
<sequence length="59" mass="6956">MTETPSSKRPDAKDIQDAMRRAVEEELERKRKLGHYYVFWQNNKIIIQGDDAPPETHQS</sequence>
<dbReference type="EMBL" id="UOFJ01000691">
    <property type="protein sequence ID" value="VAW72936.1"/>
    <property type="molecule type" value="Genomic_DNA"/>
</dbReference>
<proteinExistence type="predicted"/>
<accession>A0A3B0YX23</accession>
<gene>
    <name evidence="1" type="ORF">MNBD_GAMMA10-1401</name>
</gene>
<organism evidence="1">
    <name type="scientific">hydrothermal vent metagenome</name>
    <dbReference type="NCBI Taxonomy" id="652676"/>
    <lineage>
        <taxon>unclassified sequences</taxon>
        <taxon>metagenomes</taxon>
        <taxon>ecological metagenomes</taxon>
    </lineage>
</organism>
<reference evidence="1" key="1">
    <citation type="submission" date="2018-06" db="EMBL/GenBank/DDBJ databases">
        <authorList>
            <person name="Zhirakovskaya E."/>
        </authorList>
    </citation>
    <scope>NUCLEOTIDE SEQUENCE</scope>
</reference>
<protein>
    <submittedName>
        <fullName evidence="1">Uncharacterized protein</fullName>
    </submittedName>
</protein>
<evidence type="ECO:0000313" key="1">
    <source>
        <dbReference type="EMBL" id="VAW72936.1"/>
    </source>
</evidence>